<dbReference type="GO" id="GO:0005737">
    <property type="term" value="C:cytoplasm"/>
    <property type="evidence" value="ECO:0007669"/>
    <property type="project" value="UniProtKB-SubCell"/>
</dbReference>
<dbReference type="Gene3D" id="3.90.950.10">
    <property type="match status" value="1"/>
</dbReference>
<organism evidence="5 6">
    <name type="scientific">Hephaestia caeni</name>
    <dbReference type="NCBI Taxonomy" id="645617"/>
    <lineage>
        <taxon>Bacteria</taxon>
        <taxon>Pseudomonadati</taxon>
        <taxon>Pseudomonadota</taxon>
        <taxon>Alphaproteobacteria</taxon>
        <taxon>Sphingomonadales</taxon>
        <taxon>Sphingomonadaceae</taxon>
        <taxon>Hephaestia</taxon>
    </lineage>
</organism>
<accession>A0A397PFF8</accession>
<dbReference type="InterPro" id="IPR003697">
    <property type="entry name" value="Maf-like"/>
</dbReference>
<evidence type="ECO:0000256" key="4">
    <source>
        <dbReference type="HAMAP-Rule" id="MF_00528"/>
    </source>
</evidence>
<evidence type="ECO:0000256" key="3">
    <source>
        <dbReference type="ARBA" id="ARBA00023080"/>
    </source>
</evidence>
<dbReference type="RefSeq" id="WP_119036067.1">
    <property type="nucleotide sequence ID" value="NZ_QXDC01000003.1"/>
</dbReference>
<dbReference type="HAMAP" id="MF_00528">
    <property type="entry name" value="Maf"/>
    <property type="match status" value="1"/>
</dbReference>
<dbReference type="EC" id="3.6.1.9" evidence="4"/>
<dbReference type="Pfam" id="PF02545">
    <property type="entry name" value="Maf"/>
    <property type="match status" value="1"/>
</dbReference>
<comment type="caution">
    <text evidence="5">The sequence shown here is derived from an EMBL/GenBank/DDBJ whole genome shotgun (WGS) entry which is preliminary data.</text>
</comment>
<keyword evidence="3 4" id="KW-0546">Nucleotide metabolism</keyword>
<keyword evidence="4" id="KW-0963">Cytoplasm</keyword>
<dbReference type="CDD" id="cd00555">
    <property type="entry name" value="Maf"/>
    <property type="match status" value="1"/>
</dbReference>
<dbReference type="OrthoDB" id="9813962at2"/>
<evidence type="ECO:0000256" key="1">
    <source>
        <dbReference type="ARBA" id="ARBA00001968"/>
    </source>
</evidence>
<keyword evidence="2 4" id="KW-0378">Hydrolase</keyword>
<protein>
    <recommendedName>
        <fullName evidence="4">Nucleoside triphosphate pyrophosphatase</fullName>
        <ecNumber evidence="4">3.6.1.9</ecNumber>
    </recommendedName>
    <alternativeName>
        <fullName evidence="4">Nucleotide pyrophosphatase</fullName>
        <shortName evidence="4">Nucleotide PPase</shortName>
    </alternativeName>
</protein>
<reference evidence="5 6" key="1">
    <citation type="submission" date="2018-08" db="EMBL/GenBank/DDBJ databases">
        <title>Genomic Encyclopedia of Type Strains, Phase IV (KMG-IV): sequencing the most valuable type-strain genomes for metagenomic binning, comparative biology and taxonomic classification.</title>
        <authorList>
            <person name="Goeker M."/>
        </authorList>
    </citation>
    <scope>NUCLEOTIDE SEQUENCE [LARGE SCALE GENOMIC DNA]</scope>
    <source>
        <strain evidence="5 6">DSM 25527</strain>
    </source>
</reference>
<dbReference type="EMBL" id="QXDC01000003">
    <property type="protein sequence ID" value="RIA44411.1"/>
    <property type="molecule type" value="Genomic_DNA"/>
</dbReference>
<comment type="subcellular location">
    <subcellularLocation>
        <location evidence="4">Cytoplasm</location>
    </subcellularLocation>
</comment>
<dbReference type="GO" id="GO:0047429">
    <property type="term" value="F:nucleoside triphosphate diphosphatase activity"/>
    <property type="evidence" value="ECO:0007669"/>
    <property type="project" value="UniProtKB-EC"/>
</dbReference>
<feature type="active site" description="Proton acceptor" evidence="4">
    <location>
        <position position="74"/>
    </location>
</feature>
<dbReference type="SUPFAM" id="SSF52972">
    <property type="entry name" value="ITPase-like"/>
    <property type="match status" value="1"/>
</dbReference>
<keyword evidence="6" id="KW-1185">Reference proteome</keyword>
<sequence length="198" mass="21347">MRLILASKSASRRSMLDAAGVPYEAIAANVDEEAVKIAMRAENVAPRNLADALAELKAVKIAQAMPGALVLGSDSLVALDDGTMLDKPESREQAAAHLRAMSGRRHDLVSAAVIAENGRPVWRVVDRAKMFVRPLSEAFIADYLDKEWPAISGCVGCYRIEGPGAQLFSRIEGSQFTVLGMPLLPVLDYLRTRGVLTS</sequence>
<comment type="cofactor">
    <cofactor evidence="1 4">
        <name>a divalent metal cation</name>
        <dbReference type="ChEBI" id="CHEBI:60240"/>
    </cofactor>
</comment>
<dbReference type="PANTHER" id="PTHR43213:SF5">
    <property type="entry name" value="BIFUNCTIONAL DTTP_UTP PYROPHOSPHATASE_METHYLTRANSFERASE PROTEIN-RELATED"/>
    <property type="match status" value="1"/>
</dbReference>
<comment type="similarity">
    <text evidence="4">Belongs to the Maf family.</text>
</comment>
<comment type="caution">
    <text evidence="4">Lacks conserved residue(s) required for the propagation of feature annotation.</text>
</comment>
<dbReference type="NCBIfam" id="TIGR00172">
    <property type="entry name" value="maf"/>
    <property type="match status" value="1"/>
</dbReference>
<gene>
    <name evidence="5" type="ORF">DFR49_2655</name>
</gene>
<dbReference type="PANTHER" id="PTHR43213">
    <property type="entry name" value="BIFUNCTIONAL DTTP/UTP PYROPHOSPHATASE/METHYLTRANSFERASE PROTEIN-RELATED"/>
    <property type="match status" value="1"/>
</dbReference>
<comment type="function">
    <text evidence="4">Nucleoside triphosphate pyrophosphatase. May have a dual role in cell division arrest and in preventing the incorporation of modified nucleotides into cellular nucleic acids.</text>
</comment>
<dbReference type="PIRSF" id="PIRSF006305">
    <property type="entry name" value="Maf"/>
    <property type="match status" value="1"/>
</dbReference>
<dbReference type="GO" id="GO:0009117">
    <property type="term" value="P:nucleotide metabolic process"/>
    <property type="evidence" value="ECO:0007669"/>
    <property type="project" value="UniProtKB-KW"/>
</dbReference>
<proteinExistence type="inferred from homology"/>
<evidence type="ECO:0000313" key="6">
    <source>
        <dbReference type="Proteomes" id="UP000266568"/>
    </source>
</evidence>
<comment type="catalytic activity">
    <reaction evidence="4">
        <text>a 2'-deoxyribonucleoside 5'-triphosphate + H2O = a 2'-deoxyribonucleoside 5'-phosphate + diphosphate + H(+)</text>
        <dbReference type="Rhea" id="RHEA:44644"/>
        <dbReference type="ChEBI" id="CHEBI:15377"/>
        <dbReference type="ChEBI" id="CHEBI:15378"/>
        <dbReference type="ChEBI" id="CHEBI:33019"/>
        <dbReference type="ChEBI" id="CHEBI:61560"/>
        <dbReference type="ChEBI" id="CHEBI:65317"/>
        <dbReference type="EC" id="3.6.1.9"/>
    </reaction>
</comment>
<dbReference type="AlphaFoldDB" id="A0A397PFF8"/>
<name>A0A397PFF8_9SPHN</name>
<evidence type="ECO:0000256" key="2">
    <source>
        <dbReference type="ARBA" id="ARBA00022801"/>
    </source>
</evidence>
<evidence type="ECO:0000313" key="5">
    <source>
        <dbReference type="EMBL" id="RIA44411.1"/>
    </source>
</evidence>
<dbReference type="InterPro" id="IPR029001">
    <property type="entry name" value="ITPase-like_fam"/>
</dbReference>
<comment type="catalytic activity">
    <reaction evidence="4">
        <text>a ribonucleoside 5'-triphosphate + H2O = a ribonucleoside 5'-phosphate + diphosphate + H(+)</text>
        <dbReference type="Rhea" id="RHEA:23996"/>
        <dbReference type="ChEBI" id="CHEBI:15377"/>
        <dbReference type="ChEBI" id="CHEBI:15378"/>
        <dbReference type="ChEBI" id="CHEBI:33019"/>
        <dbReference type="ChEBI" id="CHEBI:58043"/>
        <dbReference type="ChEBI" id="CHEBI:61557"/>
        <dbReference type="EC" id="3.6.1.9"/>
    </reaction>
</comment>
<dbReference type="Proteomes" id="UP000266568">
    <property type="component" value="Unassembled WGS sequence"/>
</dbReference>